<evidence type="ECO:0000256" key="2">
    <source>
        <dbReference type="SAM" id="Phobius"/>
    </source>
</evidence>
<dbReference type="PROSITE" id="PS50850">
    <property type="entry name" value="MFS"/>
    <property type="match status" value="1"/>
</dbReference>
<feature type="transmembrane region" description="Helical" evidence="2">
    <location>
        <begin position="170"/>
        <end position="189"/>
    </location>
</feature>
<keyword evidence="2" id="KW-0812">Transmembrane</keyword>
<name>A0ABM0MZV6_SACKO</name>
<evidence type="ECO:0000313" key="4">
    <source>
        <dbReference type="Proteomes" id="UP000694865"/>
    </source>
</evidence>
<keyword evidence="2" id="KW-0472">Membrane</keyword>
<dbReference type="SUPFAM" id="SSF103473">
    <property type="entry name" value="MFS general substrate transporter"/>
    <property type="match status" value="1"/>
</dbReference>
<dbReference type="InterPro" id="IPR011701">
    <property type="entry name" value="MFS"/>
</dbReference>
<gene>
    <name evidence="5" type="primary">LOC100371850</name>
</gene>
<feature type="transmembrane region" description="Helical" evidence="2">
    <location>
        <begin position="83"/>
        <end position="101"/>
    </location>
</feature>
<keyword evidence="4" id="KW-1185">Reference proteome</keyword>
<evidence type="ECO:0000256" key="1">
    <source>
        <dbReference type="ARBA" id="ARBA00004141"/>
    </source>
</evidence>
<feature type="transmembrane region" description="Helical" evidence="2">
    <location>
        <begin position="276"/>
        <end position="299"/>
    </location>
</feature>
<dbReference type="Gene3D" id="1.20.1250.20">
    <property type="entry name" value="MFS general substrate transporter like domains"/>
    <property type="match status" value="1"/>
</dbReference>
<organism evidence="4 5">
    <name type="scientific">Saccoglossus kowalevskii</name>
    <name type="common">Acorn worm</name>
    <dbReference type="NCBI Taxonomy" id="10224"/>
    <lineage>
        <taxon>Eukaryota</taxon>
        <taxon>Metazoa</taxon>
        <taxon>Hemichordata</taxon>
        <taxon>Enteropneusta</taxon>
        <taxon>Harrimaniidae</taxon>
        <taxon>Saccoglossus</taxon>
    </lineage>
</organism>
<sequence>MKLFSKEDGGWYGWMVVFASFLSKCVIVGSSEIGMGVFLVTFLEYFGEGAGKTALFQALSTGMMTVPSPLVSSLNNRFGTRPLVIIGGVISSAAIFLSSFANSINVLLLTFCIIGMAFSLTCGPSIVIIGQYFHKRHALANGIVYAGNSVGLMVFPPLHHKLIETYGWRGAMIVMAGINLNVVVCGMLMRPPPRVHIRIDEDNLSKNTMDDTNITSEHVLLGVESASDEQNNEESTFYKTRKYSDSQINTEYIDSGVMEKPMSLRRKVSEHLGTHLFTNTWFCTLCLCILITNMGKLAILVHFVNKAVTSGIPVREASFLMTILGIGSLIGRITHGWFVDLGYHSPMFIAACAATVAGASAALVAVANSNYAVHAFIAALYGVSSGIYLPLIGPVSLKICVGVEHLSSAFGWYLFYAGIGHLCGPPLA</sequence>
<dbReference type="GeneID" id="100371850"/>
<dbReference type="RefSeq" id="XP_006825547.1">
    <property type="nucleotide sequence ID" value="XM_006825484.1"/>
</dbReference>
<feature type="transmembrane region" description="Helical" evidence="2">
    <location>
        <begin position="107"/>
        <end position="129"/>
    </location>
</feature>
<dbReference type="PANTHER" id="PTHR11360:SF284">
    <property type="entry name" value="EG:103B4.3 PROTEIN-RELATED"/>
    <property type="match status" value="1"/>
</dbReference>
<dbReference type="InterPro" id="IPR050327">
    <property type="entry name" value="Proton-linked_MCT"/>
</dbReference>
<proteinExistence type="predicted"/>
<feature type="domain" description="Major facilitator superfamily (MFS) profile" evidence="3">
    <location>
        <begin position="1"/>
        <end position="428"/>
    </location>
</feature>
<dbReference type="Pfam" id="PF07690">
    <property type="entry name" value="MFS_1"/>
    <property type="match status" value="1"/>
</dbReference>
<feature type="transmembrane region" description="Helical" evidence="2">
    <location>
        <begin position="346"/>
        <end position="365"/>
    </location>
</feature>
<feature type="transmembrane region" description="Helical" evidence="2">
    <location>
        <begin position="319"/>
        <end position="339"/>
    </location>
</feature>
<accession>A0ABM0MZV6</accession>
<feature type="transmembrane region" description="Helical" evidence="2">
    <location>
        <begin position="138"/>
        <end position="158"/>
    </location>
</feature>
<feature type="transmembrane region" description="Helical" evidence="2">
    <location>
        <begin position="371"/>
        <end position="389"/>
    </location>
</feature>
<keyword evidence="2" id="KW-1133">Transmembrane helix</keyword>
<reference evidence="5" key="1">
    <citation type="submission" date="2025-08" db="UniProtKB">
        <authorList>
            <consortium name="RefSeq"/>
        </authorList>
    </citation>
    <scope>IDENTIFICATION</scope>
    <source>
        <tissue evidence="5">Testes</tissue>
    </source>
</reference>
<dbReference type="InterPro" id="IPR020846">
    <property type="entry name" value="MFS_dom"/>
</dbReference>
<feature type="transmembrane region" description="Helical" evidence="2">
    <location>
        <begin position="54"/>
        <end position="71"/>
    </location>
</feature>
<dbReference type="InterPro" id="IPR036259">
    <property type="entry name" value="MFS_trans_sf"/>
</dbReference>
<comment type="subcellular location">
    <subcellularLocation>
        <location evidence="1">Membrane</location>
        <topology evidence="1">Multi-pass membrane protein</topology>
    </subcellularLocation>
</comment>
<evidence type="ECO:0000313" key="5">
    <source>
        <dbReference type="RefSeq" id="XP_006825547.1"/>
    </source>
</evidence>
<protein>
    <submittedName>
        <fullName evidence="5">Monocarboxylate transporter 9-like</fullName>
    </submittedName>
</protein>
<dbReference type="Proteomes" id="UP000694865">
    <property type="component" value="Unplaced"/>
</dbReference>
<feature type="non-terminal residue" evidence="5">
    <location>
        <position position="428"/>
    </location>
</feature>
<dbReference type="PANTHER" id="PTHR11360">
    <property type="entry name" value="MONOCARBOXYLATE TRANSPORTER"/>
    <property type="match status" value="1"/>
</dbReference>
<feature type="transmembrane region" description="Helical" evidence="2">
    <location>
        <begin position="12"/>
        <end position="42"/>
    </location>
</feature>
<evidence type="ECO:0000259" key="3">
    <source>
        <dbReference type="PROSITE" id="PS50850"/>
    </source>
</evidence>